<dbReference type="Pfam" id="PF23357">
    <property type="entry name" value="DUF7088"/>
    <property type="match status" value="1"/>
</dbReference>
<protein>
    <submittedName>
        <fullName evidence="4">Gliding motility-associated ABC transporter substrate-binding protein GldG</fullName>
    </submittedName>
</protein>
<evidence type="ECO:0000313" key="5">
    <source>
        <dbReference type="Proteomes" id="UP001318301"/>
    </source>
</evidence>
<keyword evidence="5" id="KW-1185">Reference proteome</keyword>
<dbReference type="InterPro" id="IPR055396">
    <property type="entry name" value="DUF7088"/>
</dbReference>
<dbReference type="InterPro" id="IPR019863">
    <property type="entry name" value="Motility-assoc_ABC-rel_GldG"/>
</dbReference>
<evidence type="ECO:0000259" key="2">
    <source>
        <dbReference type="Pfam" id="PF09822"/>
    </source>
</evidence>
<organism evidence="4 5">
    <name type="scientific">Aquirufa beregesia</name>
    <dbReference type="NCBI Taxonomy" id="2516556"/>
    <lineage>
        <taxon>Bacteria</taxon>
        <taxon>Pseudomonadati</taxon>
        <taxon>Bacteroidota</taxon>
        <taxon>Cytophagia</taxon>
        <taxon>Cytophagales</taxon>
        <taxon>Flectobacillaceae</taxon>
        <taxon>Aquirufa</taxon>
    </lineage>
</organism>
<feature type="transmembrane region" description="Helical" evidence="1">
    <location>
        <begin position="539"/>
        <end position="562"/>
    </location>
</feature>
<dbReference type="Pfam" id="PF09822">
    <property type="entry name" value="ABC_transp_aux"/>
    <property type="match status" value="1"/>
</dbReference>
<sequence length="569" mass="63470">MLFLFETNKIQMKLTKNGLWAILIGVGILLIVLSPQLRLRWDLSEEKKFTLSESSVAVLQSLDGPISIKVYLGGRNLPGGFRRLEKALLELLDDVRAQSPQRIDIEQIDVYKTYPKEKDRQALIFYLDSLGIPPTNVVNQEDGQQVQQLIFPGIVIEKSDRQAAILLLKGNKLTSPQEVLNQSIEGLEYELMQGIRQVQDNRERKKIGFFLDHSQVPAIKQLDLIAQLKKSYDLYPVDLSQSLTLDGLDAICVIQPSIKFSTEDQYKIDQFLVQGGKGIFFLDGVRIDTLEKQGLIVTPQDLGLQNLLFQYGVRLNANLVKDAQLCGAIPLAVGNFGNQANLELMPWPAFPLLNGNPNSVITKNLDAIYGRFVSSLDTIQSGQSLKRTALLKTSPYTQVQKTPATLPFSASGKEFDPAKYQGGSQVISYLLEGKFQSAFTNRILPTEKLAKPFQAKTDQAGALIIVADGDIPLNGIDPSTKAPLPLGFDTFAKHTFANKDFVLNAFHYLLDDQQALLARNKNVRLRPLDKVKVKEEKSFWQGINLAIPIAFAGIISLLVILYRKKKYNA</sequence>
<proteinExistence type="predicted"/>
<comment type="caution">
    <text evidence="4">The sequence shown here is derived from an EMBL/GenBank/DDBJ whole genome shotgun (WGS) entry which is preliminary data.</text>
</comment>
<gene>
    <name evidence="4" type="primary">gldG</name>
    <name evidence="4" type="ORF">EWU23_09300</name>
</gene>
<feature type="transmembrane region" description="Helical" evidence="1">
    <location>
        <begin position="18"/>
        <end position="37"/>
    </location>
</feature>
<keyword evidence="1" id="KW-1133">Transmembrane helix</keyword>
<reference evidence="4 5" key="1">
    <citation type="submission" date="2019-02" db="EMBL/GenBank/DDBJ databases">
        <title>Genome of a new Bacteroidetes strain.</title>
        <authorList>
            <person name="Pitt A."/>
        </authorList>
    </citation>
    <scope>NUCLEOTIDE SEQUENCE [LARGE SCALE GENOMIC DNA]</scope>
    <source>
        <strain evidence="4 5">50C-KIRBA</strain>
    </source>
</reference>
<evidence type="ECO:0000313" key="4">
    <source>
        <dbReference type="EMBL" id="NGZ44672.1"/>
    </source>
</evidence>
<feature type="domain" description="ABC-type uncharacterised transport system" evidence="2">
    <location>
        <begin position="204"/>
        <end position="505"/>
    </location>
</feature>
<evidence type="ECO:0000259" key="3">
    <source>
        <dbReference type="Pfam" id="PF23357"/>
    </source>
</evidence>
<keyword evidence="1" id="KW-0472">Membrane</keyword>
<name>A0ABX0EZK6_9BACT</name>
<dbReference type="InterPro" id="IPR019196">
    <property type="entry name" value="ABC_transp_unknown"/>
</dbReference>
<keyword evidence="1" id="KW-0812">Transmembrane</keyword>
<dbReference type="EMBL" id="SEWW01000005">
    <property type="protein sequence ID" value="NGZ44672.1"/>
    <property type="molecule type" value="Genomic_DNA"/>
</dbReference>
<dbReference type="Proteomes" id="UP001318301">
    <property type="component" value="Unassembled WGS sequence"/>
</dbReference>
<evidence type="ECO:0000256" key="1">
    <source>
        <dbReference type="SAM" id="Phobius"/>
    </source>
</evidence>
<dbReference type="NCBIfam" id="TIGR03521">
    <property type="entry name" value="GldG"/>
    <property type="match status" value="1"/>
</dbReference>
<feature type="domain" description="DUF7088" evidence="3">
    <location>
        <begin position="45"/>
        <end position="156"/>
    </location>
</feature>
<accession>A0ABX0EZK6</accession>